<sequence length="98" mass="11300">MLRHLNQLPLVEGQVLYSLTREVEQLWEELHHLCEVQWKYSSSPMDLAPPPLLINQLQEADDIALREGELVIILSLVVKQSDTSWAAVETDIVQHSWD</sequence>
<reference evidence="1 2" key="1">
    <citation type="submission" date="2021-06" db="EMBL/GenBank/DDBJ databases">
        <authorList>
            <person name="Palmer J.M."/>
        </authorList>
    </citation>
    <scope>NUCLEOTIDE SEQUENCE [LARGE SCALE GENOMIC DNA]</scope>
    <source>
        <strain evidence="1 2">GA_2019</strain>
        <tissue evidence="1">Muscle</tissue>
    </source>
</reference>
<evidence type="ECO:0008006" key="3">
    <source>
        <dbReference type="Google" id="ProtNLM"/>
    </source>
</evidence>
<comment type="caution">
    <text evidence="1">The sequence shown here is derived from an EMBL/GenBank/DDBJ whole genome shotgun (WGS) entry which is preliminary data.</text>
</comment>
<evidence type="ECO:0000313" key="2">
    <source>
        <dbReference type="Proteomes" id="UP001476798"/>
    </source>
</evidence>
<accession>A0ABV0NJ52</accession>
<dbReference type="Proteomes" id="UP001476798">
    <property type="component" value="Unassembled WGS sequence"/>
</dbReference>
<gene>
    <name evidence="1" type="ORF">GOODEAATRI_010693</name>
</gene>
<name>A0ABV0NJ52_9TELE</name>
<keyword evidence="2" id="KW-1185">Reference proteome</keyword>
<evidence type="ECO:0000313" key="1">
    <source>
        <dbReference type="EMBL" id="MEQ2171437.1"/>
    </source>
</evidence>
<proteinExistence type="predicted"/>
<organism evidence="1 2">
    <name type="scientific">Goodea atripinnis</name>
    <dbReference type="NCBI Taxonomy" id="208336"/>
    <lineage>
        <taxon>Eukaryota</taxon>
        <taxon>Metazoa</taxon>
        <taxon>Chordata</taxon>
        <taxon>Craniata</taxon>
        <taxon>Vertebrata</taxon>
        <taxon>Euteleostomi</taxon>
        <taxon>Actinopterygii</taxon>
        <taxon>Neopterygii</taxon>
        <taxon>Teleostei</taxon>
        <taxon>Neoteleostei</taxon>
        <taxon>Acanthomorphata</taxon>
        <taxon>Ovalentaria</taxon>
        <taxon>Atherinomorphae</taxon>
        <taxon>Cyprinodontiformes</taxon>
        <taxon>Goodeidae</taxon>
        <taxon>Goodea</taxon>
    </lineage>
</organism>
<dbReference type="EMBL" id="JAHRIO010040614">
    <property type="protein sequence ID" value="MEQ2171437.1"/>
    <property type="molecule type" value="Genomic_DNA"/>
</dbReference>
<protein>
    <recommendedName>
        <fullName evidence="3">SH3 domain-containing protein</fullName>
    </recommendedName>
</protein>